<evidence type="ECO:0000313" key="3">
    <source>
        <dbReference type="Proteomes" id="UP000266673"/>
    </source>
</evidence>
<evidence type="ECO:0000256" key="1">
    <source>
        <dbReference type="SAM" id="MobiDB-lite"/>
    </source>
</evidence>
<name>A0A397V1N3_9GLOM</name>
<dbReference type="AlphaFoldDB" id="A0A397V1N3"/>
<feature type="region of interest" description="Disordered" evidence="1">
    <location>
        <begin position="81"/>
        <end position="111"/>
    </location>
</feature>
<comment type="caution">
    <text evidence="2">The sequence shown here is derived from an EMBL/GenBank/DDBJ whole genome shotgun (WGS) entry which is preliminary data.</text>
</comment>
<sequence length="164" mass="19122">MSCQKYEMSRKGDVENNTGEELTFRESYHNHLSLENPKEQEPDLSSLIILNTTHGHTLNNKGTLLKQIAEQMDHILDDVQTRTQAGNKEEEDSKIETDSTRTVQDEEEKTKPNQTTMKMNTLRKKELREFNTELWNKEKLKEKMSQKGLLELVKYKLTTLPISL</sequence>
<dbReference type="Proteomes" id="UP000266673">
    <property type="component" value="Unassembled WGS sequence"/>
</dbReference>
<proteinExistence type="predicted"/>
<reference evidence="2 3" key="1">
    <citation type="submission" date="2018-06" db="EMBL/GenBank/DDBJ databases">
        <title>Comparative genomics reveals the genomic features of Rhizophagus irregularis, R. cerebriforme, R. diaphanum and Gigaspora rosea, and their symbiotic lifestyle signature.</title>
        <authorList>
            <person name="Morin E."/>
            <person name="San Clemente H."/>
            <person name="Chen E.C.H."/>
            <person name="De La Providencia I."/>
            <person name="Hainaut M."/>
            <person name="Kuo A."/>
            <person name="Kohler A."/>
            <person name="Murat C."/>
            <person name="Tang N."/>
            <person name="Roy S."/>
            <person name="Loubradou J."/>
            <person name="Henrissat B."/>
            <person name="Grigoriev I.V."/>
            <person name="Corradi N."/>
            <person name="Roux C."/>
            <person name="Martin F.M."/>
        </authorList>
    </citation>
    <scope>NUCLEOTIDE SEQUENCE [LARGE SCALE GENOMIC DNA]</scope>
    <source>
        <strain evidence="2 3">DAOM 194757</strain>
    </source>
</reference>
<protein>
    <submittedName>
        <fullName evidence="2">Uncharacterized protein</fullName>
    </submittedName>
</protein>
<keyword evidence="3" id="KW-1185">Reference proteome</keyword>
<evidence type="ECO:0000313" key="2">
    <source>
        <dbReference type="EMBL" id="RIB15327.1"/>
    </source>
</evidence>
<dbReference type="EMBL" id="QKWP01000752">
    <property type="protein sequence ID" value="RIB15327.1"/>
    <property type="molecule type" value="Genomic_DNA"/>
</dbReference>
<gene>
    <name evidence="2" type="ORF">C2G38_2192646</name>
</gene>
<accession>A0A397V1N3</accession>
<organism evidence="2 3">
    <name type="scientific">Gigaspora rosea</name>
    <dbReference type="NCBI Taxonomy" id="44941"/>
    <lineage>
        <taxon>Eukaryota</taxon>
        <taxon>Fungi</taxon>
        <taxon>Fungi incertae sedis</taxon>
        <taxon>Mucoromycota</taxon>
        <taxon>Glomeromycotina</taxon>
        <taxon>Glomeromycetes</taxon>
        <taxon>Diversisporales</taxon>
        <taxon>Gigasporaceae</taxon>
        <taxon>Gigaspora</taxon>
    </lineage>
</organism>